<keyword evidence="3" id="KW-1185">Reference proteome</keyword>
<dbReference type="Pfam" id="PF18480">
    <property type="entry name" value="DUF5615"/>
    <property type="match status" value="1"/>
</dbReference>
<dbReference type="OrthoDB" id="3216372at2"/>
<evidence type="ECO:0000313" key="3">
    <source>
        <dbReference type="Proteomes" id="UP000317371"/>
    </source>
</evidence>
<dbReference type="InterPro" id="IPR041049">
    <property type="entry name" value="DUF5615"/>
</dbReference>
<dbReference type="EMBL" id="VIGC01000024">
    <property type="protein sequence ID" value="TQE94429.1"/>
    <property type="molecule type" value="Genomic_DNA"/>
</dbReference>
<dbReference type="RefSeq" id="WP_141611347.1">
    <property type="nucleotide sequence ID" value="NZ_VIGC02000024.1"/>
</dbReference>
<sequence>MPKPRLHLDADAAIKALQQALLQRGHDVTRTPTPWMPLDASDEAQLLGATAQGRVIFTFNIRDYLELAQRYPYHRGIVLAAQSRWNLSQLIAALDRMLSETEADEWIGQVRWLGQWRVP</sequence>
<comment type="caution">
    <text evidence="2">The sequence shown here is derived from an EMBL/GenBank/DDBJ whole genome shotgun (WGS) entry which is preliminary data.</text>
</comment>
<evidence type="ECO:0000259" key="1">
    <source>
        <dbReference type="Pfam" id="PF18480"/>
    </source>
</evidence>
<dbReference type="AlphaFoldDB" id="A0A540VCD9"/>
<gene>
    <name evidence="2" type="ORF">FKZ61_17000</name>
</gene>
<evidence type="ECO:0000313" key="2">
    <source>
        <dbReference type="EMBL" id="TQE94429.1"/>
    </source>
</evidence>
<accession>A0A540VCD9</accession>
<feature type="domain" description="DUF5615" evidence="1">
    <location>
        <begin position="16"/>
        <end position="109"/>
    </location>
</feature>
<dbReference type="InParanoid" id="A0A540VCD9"/>
<proteinExistence type="predicted"/>
<reference evidence="2 3" key="1">
    <citation type="submission" date="2019-06" db="EMBL/GenBank/DDBJ databases">
        <title>Genome sequence of Litorilinea aerophila BAA-2444.</title>
        <authorList>
            <person name="Maclea K.S."/>
            <person name="Maurais E.G."/>
            <person name="Iannazzi L.C."/>
        </authorList>
    </citation>
    <scope>NUCLEOTIDE SEQUENCE [LARGE SCALE GENOMIC DNA]</scope>
    <source>
        <strain evidence="2 3">ATCC BAA-2444</strain>
    </source>
</reference>
<protein>
    <recommendedName>
        <fullName evidence="1">DUF5615 domain-containing protein</fullName>
    </recommendedName>
</protein>
<dbReference type="Proteomes" id="UP000317371">
    <property type="component" value="Unassembled WGS sequence"/>
</dbReference>
<name>A0A540VCD9_9CHLR</name>
<organism evidence="2 3">
    <name type="scientific">Litorilinea aerophila</name>
    <dbReference type="NCBI Taxonomy" id="1204385"/>
    <lineage>
        <taxon>Bacteria</taxon>
        <taxon>Bacillati</taxon>
        <taxon>Chloroflexota</taxon>
        <taxon>Caldilineae</taxon>
        <taxon>Caldilineales</taxon>
        <taxon>Caldilineaceae</taxon>
        <taxon>Litorilinea</taxon>
    </lineage>
</organism>